<organism evidence="1">
    <name type="scientific">Sedimenticola thiotaurini</name>
    <dbReference type="NCBI Taxonomy" id="1543721"/>
    <lineage>
        <taxon>Bacteria</taxon>
        <taxon>Pseudomonadati</taxon>
        <taxon>Pseudomonadota</taxon>
        <taxon>Gammaproteobacteria</taxon>
        <taxon>Chromatiales</taxon>
        <taxon>Sedimenticolaceae</taxon>
        <taxon>Sedimenticola</taxon>
    </lineage>
</organism>
<proteinExistence type="predicted"/>
<sequence>MSVYAADRLIAQARQLAAEYRRTMGKPLPGISTEIALHDAIRLLRLEPLAQPAGGYDATDPTRDHKRIQIKSRTIFDESRAGQRIGQIRVDQEWDAVVLVLMDEEYEPYEIYEAERDELLQYMEKSSSSRAKRGALSVARFKIIGRLVWTRENGLEGEVWDNRA</sequence>
<evidence type="ECO:0000313" key="1">
    <source>
        <dbReference type="EMBL" id="HEB96175.1"/>
    </source>
</evidence>
<protein>
    <submittedName>
        <fullName evidence="1">Uncharacterized protein</fullName>
    </submittedName>
</protein>
<name>A0A831RK68_9GAMM</name>
<gene>
    <name evidence="1" type="ORF">ENI96_07070</name>
</gene>
<dbReference type="Proteomes" id="UP000886251">
    <property type="component" value="Unassembled WGS sequence"/>
</dbReference>
<reference evidence="1" key="1">
    <citation type="journal article" date="2020" name="mSystems">
        <title>Genome- and Community-Level Interaction Insights into Carbon Utilization and Element Cycling Functions of Hydrothermarchaeota in Hydrothermal Sediment.</title>
        <authorList>
            <person name="Zhou Z."/>
            <person name="Liu Y."/>
            <person name="Xu W."/>
            <person name="Pan J."/>
            <person name="Luo Z.H."/>
            <person name="Li M."/>
        </authorList>
    </citation>
    <scope>NUCLEOTIDE SEQUENCE [LARGE SCALE GENOMIC DNA]</scope>
    <source>
        <strain evidence="1">HyVt-443</strain>
    </source>
</reference>
<accession>A0A831RK68</accession>
<dbReference type="AlphaFoldDB" id="A0A831RK68"/>
<comment type="caution">
    <text evidence="1">The sequence shown here is derived from an EMBL/GenBank/DDBJ whole genome shotgun (WGS) entry which is preliminary data.</text>
</comment>
<dbReference type="EMBL" id="DRKP01000077">
    <property type="protein sequence ID" value="HEB96175.1"/>
    <property type="molecule type" value="Genomic_DNA"/>
</dbReference>